<dbReference type="HAMAP" id="MF_01366">
    <property type="entry name" value="Ribosomal_uL13"/>
    <property type="match status" value="1"/>
</dbReference>
<dbReference type="PROSITE" id="PS00783">
    <property type="entry name" value="RIBOSOMAL_L13"/>
    <property type="match status" value="1"/>
</dbReference>
<dbReference type="CDD" id="cd00392">
    <property type="entry name" value="Ribosomal_L13"/>
    <property type="match status" value="1"/>
</dbReference>
<name>A0ABV9QME4_9FIRM</name>
<dbReference type="PANTHER" id="PTHR11545">
    <property type="entry name" value="RIBOSOMAL PROTEIN L13"/>
    <property type="match status" value="1"/>
</dbReference>
<evidence type="ECO:0000313" key="7">
    <source>
        <dbReference type="EMBL" id="MFC4803856.1"/>
    </source>
</evidence>
<keyword evidence="8" id="KW-1185">Reference proteome</keyword>
<evidence type="ECO:0000256" key="3">
    <source>
        <dbReference type="ARBA" id="ARBA00023274"/>
    </source>
</evidence>
<evidence type="ECO:0000256" key="5">
    <source>
        <dbReference type="RuleBase" id="RU003877"/>
    </source>
</evidence>
<evidence type="ECO:0000256" key="6">
    <source>
        <dbReference type="RuleBase" id="RU003878"/>
    </source>
</evidence>
<dbReference type="PANTHER" id="PTHR11545:SF2">
    <property type="entry name" value="LARGE RIBOSOMAL SUBUNIT PROTEIN UL13M"/>
    <property type="match status" value="1"/>
</dbReference>
<dbReference type="InterPro" id="IPR005822">
    <property type="entry name" value="Ribosomal_uL13"/>
</dbReference>
<evidence type="ECO:0000256" key="1">
    <source>
        <dbReference type="ARBA" id="ARBA00006227"/>
    </source>
</evidence>
<keyword evidence="3 4" id="KW-0687">Ribonucleoprotein</keyword>
<comment type="function">
    <text evidence="4 6">This protein is one of the early assembly proteins of the 50S ribosomal subunit, although it is not seen to bind rRNA by itself. It is important during the early stages of 50S assembly.</text>
</comment>
<accession>A0ABV9QME4</accession>
<protein>
    <recommendedName>
        <fullName evidence="4">Large ribosomal subunit protein uL13</fullName>
    </recommendedName>
</protein>
<dbReference type="EMBL" id="JBHSHL010000007">
    <property type="protein sequence ID" value="MFC4803856.1"/>
    <property type="molecule type" value="Genomic_DNA"/>
</dbReference>
<reference evidence="8" key="1">
    <citation type="journal article" date="2019" name="Int. J. Syst. Evol. Microbiol.">
        <title>The Global Catalogue of Microorganisms (GCM) 10K type strain sequencing project: providing services to taxonomists for standard genome sequencing and annotation.</title>
        <authorList>
            <consortium name="The Broad Institute Genomics Platform"/>
            <consortium name="The Broad Institute Genome Sequencing Center for Infectious Disease"/>
            <person name="Wu L."/>
            <person name="Ma J."/>
        </authorList>
    </citation>
    <scope>NUCLEOTIDE SEQUENCE [LARGE SCALE GENOMIC DNA]</scope>
    <source>
        <strain evidence="8">CCUG 46385</strain>
    </source>
</reference>
<keyword evidence="2 4" id="KW-0689">Ribosomal protein</keyword>
<dbReference type="Pfam" id="PF00572">
    <property type="entry name" value="Ribosomal_L13"/>
    <property type="match status" value="1"/>
</dbReference>
<sequence>MKSYISKPSEVTRNWYLVDAEGKTLGRLCTEIAILLRGKHKPTFTPHVDGGDYVVVVNAEKVRLTGKKTSQKVYRHHTGYFGGLKEVSFKDMLQKKPEEIVRHAVYGMLSKNKLRAPMMKRLKIYVGPEHKHEAQQLKPMDI</sequence>
<evidence type="ECO:0000256" key="2">
    <source>
        <dbReference type="ARBA" id="ARBA00022980"/>
    </source>
</evidence>
<gene>
    <name evidence="4 6 7" type="primary">rplM</name>
    <name evidence="7" type="ORF">ACFO4R_02060</name>
</gene>
<dbReference type="RefSeq" id="WP_379787322.1">
    <property type="nucleotide sequence ID" value="NZ_JBHSHL010000007.1"/>
</dbReference>
<dbReference type="InterPro" id="IPR023563">
    <property type="entry name" value="Ribosomal_uL13_CS"/>
</dbReference>
<dbReference type="Gene3D" id="3.90.1180.10">
    <property type="entry name" value="Ribosomal protein L13"/>
    <property type="match status" value="1"/>
</dbReference>
<comment type="subunit">
    <text evidence="4">Part of the 50S ribosomal subunit.</text>
</comment>
<comment type="caution">
    <text evidence="7">The sequence shown here is derived from an EMBL/GenBank/DDBJ whole genome shotgun (WGS) entry which is preliminary data.</text>
</comment>
<dbReference type="Proteomes" id="UP001595916">
    <property type="component" value="Unassembled WGS sequence"/>
</dbReference>
<evidence type="ECO:0000313" key="8">
    <source>
        <dbReference type="Proteomes" id="UP001595916"/>
    </source>
</evidence>
<evidence type="ECO:0000256" key="4">
    <source>
        <dbReference type="HAMAP-Rule" id="MF_01366"/>
    </source>
</evidence>
<dbReference type="InterPro" id="IPR005823">
    <property type="entry name" value="Ribosomal_uL13_bac-type"/>
</dbReference>
<organism evidence="7 8">
    <name type="scientific">Filifactor villosus</name>
    <dbReference type="NCBI Taxonomy" id="29374"/>
    <lineage>
        <taxon>Bacteria</taxon>
        <taxon>Bacillati</taxon>
        <taxon>Bacillota</taxon>
        <taxon>Clostridia</taxon>
        <taxon>Peptostreptococcales</taxon>
        <taxon>Filifactoraceae</taxon>
        <taxon>Filifactor</taxon>
    </lineage>
</organism>
<dbReference type="InterPro" id="IPR036899">
    <property type="entry name" value="Ribosomal_uL13_sf"/>
</dbReference>
<comment type="similarity">
    <text evidence="1 4 5">Belongs to the universal ribosomal protein uL13 family.</text>
</comment>
<proteinExistence type="inferred from homology"/>
<dbReference type="GO" id="GO:0005840">
    <property type="term" value="C:ribosome"/>
    <property type="evidence" value="ECO:0007669"/>
    <property type="project" value="UniProtKB-KW"/>
</dbReference>
<dbReference type="NCBIfam" id="TIGR01066">
    <property type="entry name" value="rplM_bact"/>
    <property type="match status" value="1"/>
</dbReference>
<dbReference type="PIRSF" id="PIRSF002181">
    <property type="entry name" value="Ribosomal_L13"/>
    <property type="match status" value="1"/>
</dbReference>
<dbReference type="SUPFAM" id="SSF52161">
    <property type="entry name" value="Ribosomal protein L13"/>
    <property type="match status" value="1"/>
</dbReference>